<feature type="transmembrane region" description="Helical" evidence="1">
    <location>
        <begin position="131"/>
        <end position="152"/>
    </location>
</feature>
<protein>
    <submittedName>
        <fullName evidence="2">Uncharacterized protein</fullName>
    </submittedName>
</protein>
<name>A0A9Q5N2U9_SANBA</name>
<comment type="caution">
    <text evidence="2">The sequence shown here is derived from an EMBL/GenBank/DDBJ whole genome shotgun (WGS) entry which is preliminary data.</text>
</comment>
<feature type="transmembrane region" description="Helical" evidence="1">
    <location>
        <begin position="27"/>
        <end position="45"/>
    </location>
</feature>
<evidence type="ECO:0000313" key="2">
    <source>
        <dbReference type="EMBL" id="OCB84151.1"/>
    </source>
</evidence>
<proteinExistence type="predicted"/>
<evidence type="ECO:0000313" key="3">
    <source>
        <dbReference type="Proteomes" id="UP000757232"/>
    </source>
</evidence>
<dbReference type="AlphaFoldDB" id="A0A9Q5N2U9"/>
<gene>
    <name evidence="2" type="ORF">A7U60_g8827</name>
</gene>
<reference evidence="2" key="1">
    <citation type="submission" date="2016-06" db="EMBL/GenBank/DDBJ databases">
        <title>Draft Genome sequence of the fungus Inonotus baumii.</title>
        <authorList>
            <person name="Zhu H."/>
            <person name="Lin W."/>
        </authorList>
    </citation>
    <scope>NUCLEOTIDE SEQUENCE</scope>
    <source>
        <strain evidence="2">821</strain>
    </source>
</reference>
<evidence type="ECO:0000256" key="1">
    <source>
        <dbReference type="SAM" id="Phobius"/>
    </source>
</evidence>
<dbReference type="OrthoDB" id="2524788at2759"/>
<organism evidence="2 3">
    <name type="scientific">Sanghuangporus baumii</name>
    <name type="common">Phellinus baumii</name>
    <dbReference type="NCBI Taxonomy" id="108892"/>
    <lineage>
        <taxon>Eukaryota</taxon>
        <taxon>Fungi</taxon>
        <taxon>Dikarya</taxon>
        <taxon>Basidiomycota</taxon>
        <taxon>Agaricomycotina</taxon>
        <taxon>Agaricomycetes</taxon>
        <taxon>Hymenochaetales</taxon>
        <taxon>Hymenochaetaceae</taxon>
        <taxon>Sanghuangporus</taxon>
    </lineage>
</organism>
<dbReference type="EMBL" id="LNZH02000216">
    <property type="protein sequence ID" value="OCB84151.1"/>
    <property type="molecule type" value="Genomic_DNA"/>
</dbReference>
<dbReference type="Proteomes" id="UP000757232">
    <property type="component" value="Unassembled WGS sequence"/>
</dbReference>
<keyword evidence="3" id="KW-1185">Reference proteome</keyword>
<sequence>MSVQPISPVAASAADRDYLIRRSMFTGYQYFSLLMPPLYTGLVLSRRRMGAKPWSINRMLRATWMGGIAGSAQGGAMEFFRTSRQDEETLRVRRINAMYNMSSLRAQDHSTIGAILGGTLTPAIFWKHARAVHLFLGGGGIGAGLGLVVHWVRNVTEDSLPQGPPSKASPKTAS</sequence>
<keyword evidence="1" id="KW-0812">Transmembrane</keyword>
<keyword evidence="1" id="KW-1133">Transmembrane helix</keyword>
<accession>A0A9Q5N2U9</accession>
<keyword evidence="1" id="KW-0472">Membrane</keyword>